<keyword evidence="3" id="KW-0175">Coiled coil</keyword>
<dbReference type="InterPro" id="IPR036890">
    <property type="entry name" value="HATPase_C_sf"/>
</dbReference>
<name>A0A953JCU5_9BACT</name>
<dbReference type="CDD" id="cd00082">
    <property type="entry name" value="HisKA"/>
    <property type="match status" value="1"/>
</dbReference>
<dbReference type="EC" id="2.7.13.3" evidence="2"/>
<comment type="catalytic activity">
    <reaction evidence="1">
        <text>ATP + protein L-histidine = ADP + protein N-phospho-L-histidine.</text>
        <dbReference type="EC" id="2.7.13.3"/>
    </reaction>
</comment>
<dbReference type="PANTHER" id="PTHR43065:SF50">
    <property type="entry name" value="HISTIDINE KINASE"/>
    <property type="match status" value="1"/>
</dbReference>
<evidence type="ECO:0000256" key="1">
    <source>
        <dbReference type="ARBA" id="ARBA00000085"/>
    </source>
</evidence>
<dbReference type="SUPFAM" id="SSF47384">
    <property type="entry name" value="Homodimeric domain of signal transducing histidine kinase"/>
    <property type="match status" value="1"/>
</dbReference>
<protein>
    <recommendedName>
        <fullName evidence="2">histidine kinase</fullName>
        <ecNumber evidence="2">2.7.13.3</ecNumber>
    </recommendedName>
</protein>
<feature type="coiled-coil region" evidence="3">
    <location>
        <begin position="3"/>
        <end position="48"/>
    </location>
</feature>
<sequence>MERKKLEEEIRAMQSKEKELLERKNRELAEAYRDLKSAQSQILQQEKMASIGQLAAGVAHEINNPMGFIMSNLGSLQKYMERLAEFMKVQQGTLEALAADRGTGGEGAAASSGAAGGGAGAFLDRLQETRRSLKIDYILEDTGNLIRESLEGAERVKSIVRDLKSFSRADETEYKTADINAGIESTVNIVWNELKYKAVLKKEYGEIPLVRCNIGQLNQVFMNILVNAAHAIEKQG</sequence>
<dbReference type="InterPro" id="IPR036097">
    <property type="entry name" value="HisK_dim/P_sf"/>
</dbReference>
<evidence type="ECO:0000256" key="3">
    <source>
        <dbReference type="SAM" id="Coils"/>
    </source>
</evidence>
<feature type="domain" description="Signal transduction histidine kinase dimerisation/phosphoacceptor" evidence="4">
    <location>
        <begin position="50"/>
        <end position="172"/>
    </location>
</feature>
<evidence type="ECO:0000313" key="5">
    <source>
        <dbReference type="EMBL" id="MBZ0156725.1"/>
    </source>
</evidence>
<dbReference type="GO" id="GO:0000155">
    <property type="term" value="F:phosphorelay sensor kinase activity"/>
    <property type="evidence" value="ECO:0007669"/>
    <property type="project" value="InterPro"/>
</dbReference>
<dbReference type="EMBL" id="JAIOIV010000087">
    <property type="protein sequence ID" value="MBZ0156725.1"/>
    <property type="molecule type" value="Genomic_DNA"/>
</dbReference>
<dbReference type="Gene3D" id="3.30.565.10">
    <property type="entry name" value="Histidine kinase-like ATPase, C-terminal domain"/>
    <property type="match status" value="1"/>
</dbReference>
<accession>A0A953JCU5</accession>
<feature type="non-terminal residue" evidence="5">
    <location>
        <position position="236"/>
    </location>
</feature>
<dbReference type="SUPFAM" id="SSF55874">
    <property type="entry name" value="ATPase domain of HSP90 chaperone/DNA topoisomerase II/histidine kinase"/>
    <property type="match status" value="1"/>
</dbReference>
<dbReference type="AlphaFoldDB" id="A0A953JCU5"/>
<dbReference type="InterPro" id="IPR003661">
    <property type="entry name" value="HisK_dim/P_dom"/>
</dbReference>
<evidence type="ECO:0000313" key="6">
    <source>
        <dbReference type="Proteomes" id="UP000705867"/>
    </source>
</evidence>
<dbReference type="Gene3D" id="1.10.287.130">
    <property type="match status" value="1"/>
</dbReference>
<dbReference type="Proteomes" id="UP000705867">
    <property type="component" value="Unassembled WGS sequence"/>
</dbReference>
<comment type="caution">
    <text evidence="5">The sequence shown here is derived from an EMBL/GenBank/DDBJ whole genome shotgun (WGS) entry which is preliminary data.</text>
</comment>
<proteinExistence type="predicted"/>
<dbReference type="PANTHER" id="PTHR43065">
    <property type="entry name" value="SENSOR HISTIDINE KINASE"/>
    <property type="match status" value="1"/>
</dbReference>
<organism evidence="5 6">
    <name type="scientific">Candidatus Nitrobium versatile</name>
    <dbReference type="NCBI Taxonomy" id="2884831"/>
    <lineage>
        <taxon>Bacteria</taxon>
        <taxon>Pseudomonadati</taxon>
        <taxon>Nitrospirota</taxon>
        <taxon>Nitrospiria</taxon>
        <taxon>Nitrospirales</taxon>
        <taxon>Nitrospiraceae</taxon>
        <taxon>Candidatus Nitrobium</taxon>
    </lineage>
</organism>
<evidence type="ECO:0000256" key="2">
    <source>
        <dbReference type="ARBA" id="ARBA00012438"/>
    </source>
</evidence>
<reference evidence="5" key="2">
    <citation type="submission" date="2021-08" db="EMBL/GenBank/DDBJ databases">
        <authorList>
            <person name="Dalcin Martins P."/>
        </authorList>
    </citation>
    <scope>NUCLEOTIDE SEQUENCE</scope>
    <source>
        <strain evidence="5">MAG_39</strain>
    </source>
</reference>
<dbReference type="SMART" id="SM00388">
    <property type="entry name" value="HisKA"/>
    <property type="match status" value="1"/>
</dbReference>
<reference evidence="5" key="1">
    <citation type="journal article" date="2021" name="bioRxiv">
        <title>Unraveling nitrogen, sulfur and carbon metabolic pathways and microbial community transcriptional responses to substrate deprivation and toxicity stresses in a bioreactor mimicking anoxic brackish coastal sediment conditions.</title>
        <authorList>
            <person name="Martins P.D."/>
            <person name="Echeveste M.J."/>
            <person name="Arshad A."/>
            <person name="Kurth J."/>
            <person name="Ouboter H."/>
            <person name="Jetten M.S.M."/>
            <person name="Welte C.U."/>
        </authorList>
    </citation>
    <scope>NUCLEOTIDE SEQUENCE</scope>
    <source>
        <strain evidence="5">MAG_39</strain>
    </source>
</reference>
<gene>
    <name evidence="5" type="ORF">K8I29_11025</name>
</gene>
<evidence type="ECO:0000259" key="4">
    <source>
        <dbReference type="SMART" id="SM00388"/>
    </source>
</evidence>